<dbReference type="Gene3D" id="1.20.58.220">
    <property type="entry name" value="Phosphate transport system protein phou homolog 2, domain 2"/>
    <property type="match status" value="1"/>
</dbReference>
<dbReference type="Pfam" id="PF02690">
    <property type="entry name" value="Na_Pi_cotrans"/>
    <property type="match status" value="2"/>
</dbReference>
<feature type="transmembrane region" description="Helical" evidence="6">
    <location>
        <begin position="133"/>
        <end position="155"/>
    </location>
</feature>
<evidence type="ECO:0000313" key="8">
    <source>
        <dbReference type="EMBL" id="RVU21900.1"/>
    </source>
</evidence>
<dbReference type="PANTHER" id="PTHR10010">
    <property type="entry name" value="SOLUTE CARRIER FAMILY 34 SODIUM PHOSPHATE , MEMBER 2-RELATED"/>
    <property type="match status" value="1"/>
</dbReference>
<protein>
    <submittedName>
        <fullName evidence="8">Na/Pi cotransporter family protein</fullName>
    </submittedName>
</protein>
<feature type="transmembrane region" description="Helical" evidence="6">
    <location>
        <begin position="175"/>
        <end position="199"/>
    </location>
</feature>
<dbReference type="NCBIfam" id="NF037997">
    <property type="entry name" value="Na_Pi_symport"/>
    <property type="match status" value="1"/>
</dbReference>
<evidence type="ECO:0000256" key="6">
    <source>
        <dbReference type="SAM" id="Phobius"/>
    </source>
</evidence>
<evidence type="ECO:0000256" key="3">
    <source>
        <dbReference type="ARBA" id="ARBA00022692"/>
    </source>
</evidence>
<organism evidence="8 9">
    <name type="scientific">Methylobacterium oryzihabitans</name>
    <dbReference type="NCBI Taxonomy" id="2499852"/>
    <lineage>
        <taxon>Bacteria</taxon>
        <taxon>Pseudomonadati</taxon>
        <taxon>Pseudomonadota</taxon>
        <taxon>Alphaproteobacteria</taxon>
        <taxon>Hyphomicrobiales</taxon>
        <taxon>Methylobacteriaceae</taxon>
        <taxon>Methylobacterium</taxon>
    </lineage>
</organism>
<evidence type="ECO:0000256" key="5">
    <source>
        <dbReference type="ARBA" id="ARBA00023136"/>
    </source>
</evidence>
<keyword evidence="3 6" id="KW-0812">Transmembrane</keyword>
<keyword evidence="2" id="KW-1003">Cell membrane</keyword>
<dbReference type="GO" id="GO:0005436">
    <property type="term" value="F:sodium:phosphate symporter activity"/>
    <property type="evidence" value="ECO:0007669"/>
    <property type="project" value="InterPro"/>
</dbReference>
<dbReference type="EMBL" id="SACP01000001">
    <property type="protein sequence ID" value="RVU21900.1"/>
    <property type="molecule type" value="Genomic_DNA"/>
</dbReference>
<dbReference type="InterPro" id="IPR038078">
    <property type="entry name" value="PhoU-like_sf"/>
</dbReference>
<feature type="transmembrane region" description="Helical" evidence="6">
    <location>
        <begin position="280"/>
        <end position="298"/>
    </location>
</feature>
<dbReference type="RefSeq" id="WP_127727142.1">
    <property type="nucleotide sequence ID" value="NZ_SACP01000001.1"/>
</dbReference>
<dbReference type="Pfam" id="PF01895">
    <property type="entry name" value="PhoU"/>
    <property type="match status" value="1"/>
</dbReference>
<dbReference type="InterPro" id="IPR026022">
    <property type="entry name" value="PhoU_dom"/>
</dbReference>
<feature type="transmembrane region" description="Helical" evidence="6">
    <location>
        <begin position="98"/>
        <end position="121"/>
    </location>
</feature>
<evidence type="ECO:0000256" key="2">
    <source>
        <dbReference type="ARBA" id="ARBA00022475"/>
    </source>
</evidence>
<comment type="subcellular location">
    <subcellularLocation>
        <location evidence="1">Cell membrane</location>
        <topology evidence="1">Multi-pass membrane protein</topology>
    </subcellularLocation>
</comment>
<accession>A0A3S2W052</accession>
<dbReference type="GO" id="GO:0044341">
    <property type="term" value="P:sodium-dependent phosphate transport"/>
    <property type="evidence" value="ECO:0007669"/>
    <property type="project" value="InterPro"/>
</dbReference>
<sequence length="551" mass="58323">MDTTLTLLDLGGAVALLLWGVHMVQTGVQRAFGPGLRRFLGLALSSRAKAVAAGLGITALLQSSTATGLMVASFASEGLIGLVPALAVMLGANVGTTLIVQLLSFDIARVTPLFVLIGVMMFRHGSEPRTRDLGRAAIGLGLMLLALSQLLSVMTPYEDVPSLRMLFGAIATDRVVAVLLGAALTWAAHSSVAVVLLVMSFTVKGVVPLEAGMALVLGANLGSAINPVLEGAHGGDATGRRVALGNLINRAIGCVVALPLLGLIGPAMVEYQPNLSRALADFHTVFNLAVAAVFLPLLGPMGRLLTRLLPEHVDPHDPGRPLHLDTNALETPPIALGNAGREALRMAEVLAEMIRGAEEAITGDDRSRVSATKRMSGTLERLNTAIKAYLVRIDPDALSEADERRAAALLAFATNLEHAGDILSRNVMALAAKRLKRGLAFSKDGEAEIRDLLHRLATNLNTAGAVFMTEDLRAARILADEKAVFRDLEAKATEAHLRRLREAGTPTAEATELYPDLVRDLKRVNDHLVSGAAYPILESQGVLRPSRLRGE</sequence>
<dbReference type="Proteomes" id="UP000286997">
    <property type="component" value="Unassembled WGS sequence"/>
</dbReference>
<proteinExistence type="predicted"/>
<comment type="caution">
    <text evidence="8">The sequence shown here is derived from an EMBL/GenBank/DDBJ whole genome shotgun (WGS) entry which is preliminary data.</text>
</comment>
<dbReference type="AlphaFoldDB" id="A0A3S2W052"/>
<dbReference type="OrthoDB" id="5778511at2"/>
<dbReference type="GO" id="GO:0005886">
    <property type="term" value="C:plasma membrane"/>
    <property type="evidence" value="ECO:0007669"/>
    <property type="project" value="UniProtKB-SubCell"/>
</dbReference>
<evidence type="ECO:0000313" key="9">
    <source>
        <dbReference type="Proteomes" id="UP000286997"/>
    </source>
</evidence>
<reference evidence="8 9" key="1">
    <citation type="submission" date="2019-01" db="EMBL/GenBank/DDBJ databases">
        <authorList>
            <person name="Chen W.-M."/>
        </authorList>
    </citation>
    <scope>NUCLEOTIDE SEQUENCE [LARGE SCALE GENOMIC DNA]</scope>
    <source>
        <strain evidence="8 9">TER-1</strain>
    </source>
</reference>
<dbReference type="InterPro" id="IPR004633">
    <property type="entry name" value="NaPi_cotrn-rel/YqeW-like"/>
</dbReference>
<evidence type="ECO:0000256" key="1">
    <source>
        <dbReference type="ARBA" id="ARBA00004651"/>
    </source>
</evidence>
<keyword evidence="5 6" id="KW-0472">Membrane</keyword>
<keyword evidence="4 6" id="KW-1133">Transmembrane helix</keyword>
<evidence type="ECO:0000259" key="7">
    <source>
        <dbReference type="Pfam" id="PF01895"/>
    </source>
</evidence>
<dbReference type="PANTHER" id="PTHR10010:SF46">
    <property type="entry name" value="SODIUM-DEPENDENT PHOSPHATE TRANSPORT PROTEIN 2B"/>
    <property type="match status" value="1"/>
</dbReference>
<feature type="transmembrane region" description="Helical" evidence="6">
    <location>
        <begin position="68"/>
        <end position="92"/>
    </location>
</feature>
<feature type="transmembrane region" description="Helical" evidence="6">
    <location>
        <begin position="247"/>
        <end position="268"/>
    </location>
</feature>
<feature type="domain" description="PhoU" evidence="7">
    <location>
        <begin position="344"/>
        <end position="423"/>
    </location>
</feature>
<gene>
    <name evidence="8" type="ORF">EOE48_02320</name>
</gene>
<keyword evidence="9" id="KW-1185">Reference proteome</keyword>
<name>A0A3S2W052_9HYPH</name>
<dbReference type="NCBIfam" id="TIGR00704">
    <property type="entry name" value="NaPi_cotrn_rel"/>
    <property type="match status" value="1"/>
</dbReference>
<dbReference type="SUPFAM" id="SSF109755">
    <property type="entry name" value="PhoU-like"/>
    <property type="match status" value="1"/>
</dbReference>
<feature type="transmembrane region" description="Helical" evidence="6">
    <location>
        <begin position="39"/>
        <end position="61"/>
    </location>
</feature>
<evidence type="ECO:0000256" key="4">
    <source>
        <dbReference type="ARBA" id="ARBA00022989"/>
    </source>
</evidence>
<dbReference type="InterPro" id="IPR003841">
    <property type="entry name" value="Na/Pi_transpt"/>
</dbReference>